<dbReference type="PANTHER" id="PTHR43149">
    <property type="entry name" value="ENOYL-COA HYDRATASE"/>
    <property type="match status" value="1"/>
</dbReference>
<keyword evidence="3" id="KW-0276">Fatty acid metabolism</keyword>
<keyword evidence="8" id="KW-1185">Reference proteome</keyword>
<evidence type="ECO:0000256" key="4">
    <source>
        <dbReference type="ARBA" id="ARBA00023098"/>
    </source>
</evidence>
<name>A0A918S3B9_9GAMM</name>
<protein>
    <submittedName>
        <fullName evidence="7">Enoyl-CoA hydratase</fullName>
    </submittedName>
</protein>
<dbReference type="NCBIfam" id="NF005699">
    <property type="entry name" value="PRK07509.1"/>
    <property type="match status" value="1"/>
</dbReference>
<sequence length="272" mass="29671">MINDRISLDVSNHVAHVKLSRPEKMNALDPEMFAAIPMLEEQLRADKSVRVVVLSGAGDNFCAGLDKSNFSAMLSPQSGDNVQTATAGGLSERTHGIANAPQYAAWMWRKLPMPVIAAIDGVALGGGLQIALGADFRYASATSRYSILELKWGIVPDMSSTQIMRHMVRDDIIRELTYTAKIFSAEQAKEWGFITDIVDDPVAHAMDIAAQIADKNPDAIRAAKQIIDRSYYQSEAEGLMTESAAQDQIIGTPNQIEAVMAAMQNRKPTFSD</sequence>
<comment type="similarity">
    <text evidence="2 6">Belongs to the enoyl-CoA hydratase/isomerase family.</text>
</comment>
<dbReference type="Gene3D" id="3.90.226.10">
    <property type="entry name" value="2-enoyl-CoA Hydratase, Chain A, domain 1"/>
    <property type="match status" value="1"/>
</dbReference>
<keyword evidence="5" id="KW-0413">Isomerase</keyword>
<dbReference type="CDD" id="cd06558">
    <property type="entry name" value="crotonase-like"/>
    <property type="match status" value="1"/>
</dbReference>
<dbReference type="InterPro" id="IPR001753">
    <property type="entry name" value="Enoyl-CoA_hydra/iso"/>
</dbReference>
<evidence type="ECO:0000313" key="7">
    <source>
        <dbReference type="EMBL" id="GHA21646.1"/>
    </source>
</evidence>
<organism evidence="7 8">
    <name type="scientific">Arenicella chitinivorans</name>
    <dbReference type="NCBI Taxonomy" id="1329800"/>
    <lineage>
        <taxon>Bacteria</taxon>
        <taxon>Pseudomonadati</taxon>
        <taxon>Pseudomonadota</taxon>
        <taxon>Gammaproteobacteria</taxon>
        <taxon>Arenicellales</taxon>
        <taxon>Arenicellaceae</taxon>
        <taxon>Arenicella</taxon>
    </lineage>
</organism>
<dbReference type="AlphaFoldDB" id="A0A918S3B9"/>
<evidence type="ECO:0000256" key="5">
    <source>
        <dbReference type="ARBA" id="ARBA00023235"/>
    </source>
</evidence>
<dbReference type="GO" id="GO:0006631">
    <property type="term" value="P:fatty acid metabolic process"/>
    <property type="evidence" value="ECO:0007669"/>
    <property type="project" value="UniProtKB-KW"/>
</dbReference>
<proteinExistence type="inferred from homology"/>
<dbReference type="PROSITE" id="PS00166">
    <property type="entry name" value="ENOYL_COA_HYDRATASE"/>
    <property type="match status" value="1"/>
</dbReference>
<evidence type="ECO:0000256" key="3">
    <source>
        <dbReference type="ARBA" id="ARBA00022832"/>
    </source>
</evidence>
<dbReference type="InterPro" id="IPR014748">
    <property type="entry name" value="Enoyl-CoA_hydra_C"/>
</dbReference>
<dbReference type="Gene3D" id="1.10.12.10">
    <property type="entry name" value="Lyase 2-enoyl-coa Hydratase, Chain A, domain 2"/>
    <property type="match status" value="1"/>
</dbReference>
<accession>A0A918S3B9</accession>
<reference evidence="7" key="2">
    <citation type="submission" date="2020-09" db="EMBL/GenBank/DDBJ databases">
        <authorList>
            <person name="Sun Q."/>
            <person name="Kim S."/>
        </authorList>
    </citation>
    <scope>NUCLEOTIDE SEQUENCE</scope>
    <source>
        <strain evidence="7">KCTC 12711</strain>
    </source>
</reference>
<dbReference type="InterPro" id="IPR029045">
    <property type="entry name" value="ClpP/crotonase-like_dom_sf"/>
</dbReference>
<dbReference type="Pfam" id="PF00378">
    <property type="entry name" value="ECH_1"/>
    <property type="match status" value="1"/>
</dbReference>
<dbReference type="InterPro" id="IPR045002">
    <property type="entry name" value="Ech1-like"/>
</dbReference>
<reference evidence="7" key="1">
    <citation type="journal article" date="2014" name="Int. J. Syst. Evol. Microbiol.">
        <title>Complete genome sequence of Corynebacterium casei LMG S-19264T (=DSM 44701T), isolated from a smear-ripened cheese.</title>
        <authorList>
            <consortium name="US DOE Joint Genome Institute (JGI-PGF)"/>
            <person name="Walter F."/>
            <person name="Albersmeier A."/>
            <person name="Kalinowski J."/>
            <person name="Ruckert C."/>
        </authorList>
    </citation>
    <scope>NUCLEOTIDE SEQUENCE</scope>
    <source>
        <strain evidence="7">KCTC 12711</strain>
    </source>
</reference>
<evidence type="ECO:0000256" key="1">
    <source>
        <dbReference type="ARBA" id="ARBA00005005"/>
    </source>
</evidence>
<dbReference type="EMBL" id="BMXA01000010">
    <property type="protein sequence ID" value="GHA21646.1"/>
    <property type="molecule type" value="Genomic_DNA"/>
</dbReference>
<evidence type="ECO:0000256" key="6">
    <source>
        <dbReference type="RuleBase" id="RU003707"/>
    </source>
</evidence>
<dbReference type="PANTHER" id="PTHR43149:SF1">
    <property type="entry name" value="DELTA(3,5)-DELTA(2,4)-DIENOYL-COA ISOMERASE, MITOCHONDRIAL"/>
    <property type="match status" value="1"/>
</dbReference>
<comment type="pathway">
    <text evidence="1">Lipid metabolism; fatty acid beta-oxidation.</text>
</comment>
<gene>
    <name evidence="7" type="ORF">GCM10008090_34460</name>
</gene>
<evidence type="ECO:0000256" key="2">
    <source>
        <dbReference type="ARBA" id="ARBA00005254"/>
    </source>
</evidence>
<dbReference type="Proteomes" id="UP000614811">
    <property type="component" value="Unassembled WGS sequence"/>
</dbReference>
<dbReference type="SUPFAM" id="SSF52096">
    <property type="entry name" value="ClpP/crotonase"/>
    <property type="match status" value="1"/>
</dbReference>
<dbReference type="InterPro" id="IPR018376">
    <property type="entry name" value="Enoyl-CoA_hyd/isom_CS"/>
</dbReference>
<keyword evidence="4" id="KW-0443">Lipid metabolism</keyword>
<dbReference type="RefSeq" id="WP_229794354.1">
    <property type="nucleotide sequence ID" value="NZ_BMXA01000010.1"/>
</dbReference>
<evidence type="ECO:0000313" key="8">
    <source>
        <dbReference type="Proteomes" id="UP000614811"/>
    </source>
</evidence>
<dbReference type="GO" id="GO:0016853">
    <property type="term" value="F:isomerase activity"/>
    <property type="evidence" value="ECO:0007669"/>
    <property type="project" value="UniProtKB-KW"/>
</dbReference>
<comment type="caution">
    <text evidence="7">The sequence shown here is derived from an EMBL/GenBank/DDBJ whole genome shotgun (WGS) entry which is preliminary data.</text>
</comment>